<comment type="similarity">
    <text evidence="2">Belongs to the noggin family.</text>
</comment>
<dbReference type="Pfam" id="PF05806">
    <property type="entry name" value="Noggin"/>
    <property type="match status" value="1"/>
</dbReference>
<keyword evidence="8" id="KW-1185">Reference proteome</keyword>
<keyword evidence="6" id="KW-1133">Transmembrane helix</keyword>
<keyword evidence="6" id="KW-0812">Transmembrane</keyword>
<evidence type="ECO:0000256" key="4">
    <source>
        <dbReference type="ARBA" id="ARBA00022525"/>
    </source>
</evidence>
<dbReference type="InterPro" id="IPR008717">
    <property type="entry name" value="Noggin"/>
</dbReference>
<evidence type="ECO:0000256" key="6">
    <source>
        <dbReference type="SAM" id="Phobius"/>
    </source>
</evidence>
<reference evidence="7" key="1">
    <citation type="submission" date="2020-08" db="EMBL/GenBank/DDBJ databases">
        <title>Multicomponent nature underlies the extraordinary mechanical properties of spider dragline silk.</title>
        <authorList>
            <person name="Kono N."/>
            <person name="Nakamura H."/>
            <person name="Mori M."/>
            <person name="Yoshida Y."/>
            <person name="Ohtoshi R."/>
            <person name="Malay A.D."/>
            <person name="Moran D.A.P."/>
            <person name="Tomita M."/>
            <person name="Numata K."/>
            <person name="Arakawa K."/>
        </authorList>
    </citation>
    <scope>NUCLEOTIDE SEQUENCE</scope>
</reference>
<evidence type="ECO:0000256" key="1">
    <source>
        <dbReference type="ARBA" id="ARBA00004613"/>
    </source>
</evidence>
<evidence type="ECO:0000313" key="8">
    <source>
        <dbReference type="Proteomes" id="UP000887013"/>
    </source>
</evidence>
<dbReference type="Proteomes" id="UP000887013">
    <property type="component" value="Unassembled WGS sequence"/>
</dbReference>
<keyword evidence="6" id="KW-0472">Membrane</keyword>
<organism evidence="7 8">
    <name type="scientific">Nephila pilipes</name>
    <name type="common">Giant wood spider</name>
    <name type="synonym">Nephila maculata</name>
    <dbReference type="NCBI Taxonomy" id="299642"/>
    <lineage>
        <taxon>Eukaryota</taxon>
        <taxon>Metazoa</taxon>
        <taxon>Ecdysozoa</taxon>
        <taxon>Arthropoda</taxon>
        <taxon>Chelicerata</taxon>
        <taxon>Arachnida</taxon>
        <taxon>Araneae</taxon>
        <taxon>Araneomorphae</taxon>
        <taxon>Entelegynae</taxon>
        <taxon>Araneoidea</taxon>
        <taxon>Nephilidae</taxon>
        <taxon>Nephila</taxon>
    </lineage>
</organism>
<proteinExistence type="inferred from homology"/>
<keyword evidence="5" id="KW-0732">Signal</keyword>
<name>A0A8X6KFI4_NEPPI</name>
<dbReference type="EMBL" id="BMAW01044556">
    <property type="protein sequence ID" value="GFS45372.1"/>
    <property type="molecule type" value="Genomic_DNA"/>
</dbReference>
<comment type="subcellular location">
    <subcellularLocation>
        <location evidence="1">Secreted</location>
    </subcellularLocation>
</comment>
<dbReference type="SUPFAM" id="SSF57501">
    <property type="entry name" value="Cystine-knot cytokines"/>
    <property type="match status" value="1"/>
</dbReference>
<dbReference type="GO" id="GO:0005576">
    <property type="term" value="C:extracellular region"/>
    <property type="evidence" value="ECO:0007669"/>
    <property type="project" value="UniProtKB-SubCell"/>
</dbReference>
<sequence length="206" mass="23195">MSAPSEWHKRDFNFCILKPNNFILVLSIFTKMTDFGTVAILFLLSLKLLCGECASTDSYEDSVETTTSGSVVIRRRIPARAPPMGGGGRLSLINNRFSKKPRKKNLDPQQLMEILGNYYSPEWMSVEEPSALANKDPDRGASYVIRHDNWQHADLIKQLQATNLSVELAQLGGSKVLEEPVFAKTVEKWLLKRASCPVRYETMSLD</sequence>
<evidence type="ECO:0000256" key="5">
    <source>
        <dbReference type="ARBA" id="ARBA00022729"/>
    </source>
</evidence>
<accession>A0A8X6KFI4</accession>
<feature type="transmembrane region" description="Helical" evidence="6">
    <location>
        <begin position="21"/>
        <end position="46"/>
    </location>
</feature>
<evidence type="ECO:0000256" key="2">
    <source>
        <dbReference type="ARBA" id="ARBA00007480"/>
    </source>
</evidence>
<dbReference type="AlphaFoldDB" id="A0A8X6KFI4"/>
<keyword evidence="4" id="KW-0964">Secreted</keyword>
<comment type="caution">
    <text evidence="7">The sequence shown here is derived from an EMBL/GenBank/DDBJ whole genome shotgun (WGS) entry which is preliminary data.</text>
</comment>
<evidence type="ECO:0000313" key="7">
    <source>
        <dbReference type="EMBL" id="GFS45372.1"/>
    </source>
</evidence>
<keyword evidence="3" id="KW-0217">Developmental protein</keyword>
<dbReference type="InterPro" id="IPR029034">
    <property type="entry name" value="Cystine-knot_cytokine"/>
</dbReference>
<evidence type="ECO:0000256" key="3">
    <source>
        <dbReference type="ARBA" id="ARBA00022473"/>
    </source>
</evidence>
<gene>
    <name evidence="7" type="ORF">NPIL_685771</name>
</gene>
<dbReference type="OrthoDB" id="5950649at2759"/>
<protein>
    <submittedName>
        <fullName evidence="7">Uncharacterized protein</fullName>
    </submittedName>
</protein>